<gene>
    <name evidence="1" type="ORF">J2S75_001344</name>
</gene>
<dbReference type="EMBL" id="JAUSUI010000002">
    <property type="protein sequence ID" value="MDQ0302321.1"/>
    <property type="molecule type" value="Genomic_DNA"/>
</dbReference>
<reference evidence="1 2" key="1">
    <citation type="submission" date="2023-07" db="EMBL/GenBank/DDBJ databases">
        <title>Genomic Encyclopedia of Type Strains, Phase IV (KMG-IV): sequencing the most valuable type-strain genomes for metagenomic binning, comparative biology and taxonomic classification.</title>
        <authorList>
            <person name="Goeker M."/>
        </authorList>
    </citation>
    <scope>NUCLEOTIDE SEQUENCE [LARGE SCALE GENOMIC DNA]</scope>
    <source>
        <strain evidence="1 2">DSM 2457</strain>
    </source>
</reference>
<name>A0ABU0BAH7_9HYPH</name>
<protein>
    <submittedName>
        <fullName evidence="1">Uncharacterized protein</fullName>
    </submittedName>
</protein>
<sequence>MRCNFTVRDFILLRGDLGEIDIHNAYDLASYELSSHGRVFRMTFAGNKYLLPTGPKGFDIRFTEVDTLEITDAPADLTDFCVHEVVFMAAAERGYDDLPAGETPEPGQHMVFIGETAKGARATIRVHAASAELLPRA</sequence>
<evidence type="ECO:0000313" key="2">
    <source>
        <dbReference type="Proteomes" id="UP001224682"/>
    </source>
</evidence>
<evidence type="ECO:0000313" key="1">
    <source>
        <dbReference type="EMBL" id="MDQ0302321.1"/>
    </source>
</evidence>
<organism evidence="1 2">
    <name type="scientific">Ancylobacter polymorphus</name>
    <dbReference type="NCBI Taxonomy" id="223390"/>
    <lineage>
        <taxon>Bacteria</taxon>
        <taxon>Pseudomonadati</taxon>
        <taxon>Pseudomonadota</taxon>
        <taxon>Alphaproteobacteria</taxon>
        <taxon>Hyphomicrobiales</taxon>
        <taxon>Xanthobacteraceae</taxon>
        <taxon>Ancylobacter</taxon>
    </lineage>
</organism>
<dbReference type="RefSeq" id="WP_307019024.1">
    <property type="nucleotide sequence ID" value="NZ_JAUSUI010000002.1"/>
</dbReference>
<dbReference type="Proteomes" id="UP001224682">
    <property type="component" value="Unassembled WGS sequence"/>
</dbReference>
<proteinExistence type="predicted"/>
<comment type="caution">
    <text evidence="1">The sequence shown here is derived from an EMBL/GenBank/DDBJ whole genome shotgun (WGS) entry which is preliminary data.</text>
</comment>
<keyword evidence="2" id="KW-1185">Reference proteome</keyword>
<accession>A0ABU0BAH7</accession>